<feature type="region of interest" description="Disordered" evidence="1">
    <location>
        <begin position="209"/>
        <end position="284"/>
    </location>
</feature>
<comment type="caution">
    <text evidence="3">The sequence shown here is derived from an EMBL/GenBank/DDBJ whole genome shotgun (WGS) entry which is preliminary data.</text>
</comment>
<dbReference type="InterPro" id="IPR014002">
    <property type="entry name" value="Agenet_dom_plant"/>
</dbReference>
<dbReference type="PANTHER" id="PTHR36805:SF7">
    <property type="entry name" value="AGENET DOMAIN-CONTAINING PROTEIN"/>
    <property type="match status" value="1"/>
</dbReference>
<name>A0ABD1HSV3_SALDI</name>
<feature type="compositionally biased region" description="Low complexity" evidence="1">
    <location>
        <begin position="217"/>
        <end position="235"/>
    </location>
</feature>
<evidence type="ECO:0000256" key="1">
    <source>
        <dbReference type="SAM" id="MobiDB-lite"/>
    </source>
</evidence>
<dbReference type="InterPro" id="IPR008395">
    <property type="entry name" value="Agenet-like_dom"/>
</dbReference>
<evidence type="ECO:0000313" key="3">
    <source>
        <dbReference type="EMBL" id="KAL1559575.1"/>
    </source>
</evidence>
<dbReference type="PANTHER" id="PTHR36805">
    <property type="entry name" value="AGENET DOMAIN-CONTAINING PROTEIN"/>
    <property type="match status" value="1"/>
</dbReference>
<feature type="compositionally biased region" description="Basic and acidic residues" evidence="1">
    <location>
        <begin position="253"/>
        <end position="273"/>
    </location>
</feature>
<sequence length="374" mass="42121">METKVNLPFKVGQLAEVRSFEEGYRGAWFRCKIQKICKKKGKLGHTLEYIDFSEEKLDWTMLYQVPSHYNGNIKGYYGELMVRPPYPPLYNAKEMPHVSEITEVTVIVGDSWRVGNLVDWWSSDCYWSGNITQLLGDDEAQIELTPPPLGEGSSYKVLFKDLRPSLDWSPELGWTVPTQGCDICFRVVKPVNQVIDRGIRVDDLHNAGQETEAGHRSASSLLSSPVSSNSAVPNAAKRRTTTKKRTCSPGKTICEKQKQKKESPRQGADDSSTRKTGQVVADSGQKRAELAVEIAAKEQNLDYCQGKRRASGRHVLHSKCSDHVGVEAAIFDLEEYVNKVKWFRKLMQYGTSSAGAPMPHWEFVEQANAFENQK</sequence>
<proteinExistence type="predicted"/>
<keyword evidence="4" id="KW-1185">Reference proteome</keyword>
<evidence type="ECO:0000259" key="2">
    <source>
        <dbReference type="SMART" id="SM00743"/>
    </source>
</evidence>
<evidence type="ECO:0000313" key="4">
    <source>
        <dbReference type="Proteomes" id="UP001567538"/>
    </source>
</evidence>
<organism evidence="3 4">
    <name type="scientific">Salvia divinorum</name>
    <name type="common">Maria pastora</name>
    <name type="synonym">Diviner's sage</name>
    <dbReference type="NCBI Taxonomy" id="28513"/>
    <lineage>
        <taxon>Eukaryota</taxon>
        <taxon>Viridiplantae</taxon>
        <taxon>Streptophyta</taxon>
        <taxon>Embryophyta</taxon>
        <taxon>Tracheophyta</taxon>
        <taxon>Spermatophyta</taxon>
        <taxon>Magnoliopsida</taxon>
        <taxon>eudicotyledons</taxon>
        <taxon>Gunneridae</taxon>
        <taxon>Pentapetalae</taxon>
        <taxon>asterids</taxon>
        <taxon>lamiids</taxon>
        <taxon>Lamiales</taxon>
        <taxon>Lamiaceae</taxon>
        <taxon>Nepetoideae</taxon>
        <taxon>Mentheae</taxon>
        <taxon>Salviinae</taxon>
        <taxon>Salvia</taxon>
        <taxon>Salvia subgen. Calosphace</taxon>
    </lineage>
</organism>
<protein>
    <recommendedName>
        <fullName evidence="2">Agenet domain-containing protein</fullName>
    </recommendedName>
</protein>
<reference evidence="3 4" key="1">
    <citation type="submission" date="2024-06" db="EMBL/GenBank/DDBJ databases">
        <title>A chromosome level genome sequence of Diviner's sage (Salvia divinorum).</title>
        <authorList>
            <person name="Ford S.A."/>
            <person name="Ro D.-K."/>
            <person name="Ness R.W."/>
            <person name="Phillips M.A."/>
        </authorList>
    </citation>
    <scope>NUCLEOTIDE SEQUENCE [LARGE SCALE GENOMIC DNA]</scope>
    <source>
        <strain evidence="3">SAF-2024a</strain>
        <tissue evidence="3">Leaf</tissue>
    </source>
</reference>
<dbReference type="Proteomes" id="UP001567538">
    <property type="component" value="Unassembled WGS sequence"/>
</dbReference>
<dbReference type="AlphaFoldDB" id="A0ABD1HSV3"/>
<feature type="compositionally biased region" description="Basic residues" evidence="1">
    <location>
        <begin position="236"/>
        <end position="246"/>
    </location>
</feature>
<accession>A0ABD1HSV3</accession>
<gene>
    <name evidence="3" type="ORF">AAHA92_09904</name>
</gene>
<dbReference type="SMART" id="SM00743">
    <property type="entry name" value="Agenet"/>
    <property type="match status" value="1"/>
</dbReference>
<feature type="domain" description="Agenet" evidence="2">
    <location>
        <begin position="110"/>
        <end position="170"/>
    </location>
</feature>
<dbReference type="Pfam" id="PF05641">
    <property type="entry name" value="Agenet"/>
    <property type="match status" value="1"/>
</dbReference>
<dbReference type="EMBL" id="JBEAFC010000004">
    <property type="protein sequence ID" value="KAL1559575.1"/>
    <property type="molecule type" value="Genomic_DNA"/>
</dbReference>